<dbReference type="Pfam" id="PF13783">
    <property type="entry name" value="DUF4177"/>
    <property type="match status" value="1"/>
</dbReference>
<name>A0ABT7E615_9FIRM</name>
<comment type="caution">
    <text evidence="1">The sequence shown here is derived from an EMBL/GenBank/DDBJ whole genome shotgun (WGS) entry which is preliminary data.</text>
</comment>
<reference evidence="1 2" key="1">
    <citation type="submission" date="2023-05" db="EMBL/GenBank/DDBJ databases">
        <title>Rombocin, a short stable natural nisin variant, displays selective antimicrobial activity against Listeria monocytogenes and employs dual mode of action to kill target bacterial strains.</title>
        <authorList>
            <person name="Wambui J."/>
            <person name="Stephan R."/>
            <person name="Kuipers O.P."/>
        </authorList>
    </citation>
    <scope>NUCLEOTIDE SEQUENCE [LARGE SCALE GENOMIC DNA]</scope>
    <source>
        <strain evidence="1 2">RC002</strain>
    </source>
</reference>
<dbReference type="Proteomes" id="UP001301012">
    <property type="component" value="Unassembled WGS sequence"/>
</dbReference>
<organism evidence="1 2">
    <name type="scientific">Romboutsia sedimentorum</name>
    <dbReference type="NCBI Taxonomy" id="1368474"/>
    <lineage>
        <taxon>Bacteria</taxon>
        <taxon>Bacillati</taxon>
        <taxon>Bacillota</taxon>
        <taxon>Clostridia</taxon>
        <taxon>Peptostreptococcales</taxon>
        <taxon>Peptostreptococcaceae</taxon>
        <taxon>Romboutsia</taxon>
    </lineage>
</organism>
<protein>
    <submittedName>
        <fullName evidence="1">DUF4177 domain-containing protein</fullName>
    </submittedName>
</protein>
<gene>
    <name evidence="1" type="ORF">QOZ84_01040</name>
</gene>
<sequence>MYEYKYVSIWGKPEEVSDSLNNYGKEGWELICVWNNWHYFKRVIK</sequence>
<dbReference type="EMBL" id="JASKYM010000001">
    <property type="protein sequence ID" value="MDK2562117.1"/>
    <property type="molecule type" value="Genomic_DNA"/>
</dbReference>
<dbReference type="RefSeq" id="WP_284131103.1">
    <property type="nucleotide sequence ID" value="NZ_JASKYM010000001.1"/>
</dbReference>
<evidence type="ECO:0000313" key="1">
    <source>
        <dbReference type="EMBL" id="MDK2562117.1"/>
    </source>
</evidence>
<accession>A0ABT7E615</accession>
<proteinExistence type="predicted"/>
<evidence type="ECO:0000313" key="2">
    <source>
        <dbReference type="Proteomes" id="UP001301012"/>
    </source>
</evidence>
<dbReference type="InterPro" id="IPR025234">
    <property type="entry name" value="YjzH-like"/>
</dbReference>
<keyword evidence="2" id="KW-1185">Reference proteome</keyword>